<dbReference type="OrthoDB" id="3206608at2"/>
<evidence type="ECO:0000313" key="5">
    <source>
        <dbReference type="Proteomes" id="UP000322244"/>
    </source>
</evidence>
<keyword evidence="5" id="KW-1185">Reference proteome</keyword>
<feature type="coiled-coil region" evidence="1">
    <location>
        <begin position="9"/>
        <end position="41"/>
    </location>
</feature>
<dbReference type="PANTHER" id="PTHR30015">
    <property type="entry name" value="MRR RESTRICTION SYSTEM PROTEIN"/>
    <property type="match status" value="1"/>
</dbReference>
<name>A0A5A7SFN0_9NOCA</name>
<dbReference type="PANTHER" id="PTHR30015:SF7">
    <property type="entry name" value="TYPE IV METHYL-DIRECTED RESTRICTION ENZYME ECOKMRR"/>
    <property type="match status" value="1"/>
</dbReference>
<evidence type="ECO:0000259" key="3">
    <source>
        <dbReference type="Pfam" id="PF04471"/>
    </source>
</evidence>
<feature type="domain" description="Restriction endonuclease type IV Mrr" evidence="3">
    <location>
        <begin position="392"/>
        <end position="504"/>
    </location>
</feature>
<accession>A0A5A7SFN0</accession>
<keyword evidence="4" id="KW-0378">Hydrolase</keyword>
<reference evidence="4 5" key="1">
    <citation type="submission" date="2019-07" db="EMBL/GenBank/DDBJ databases">
        <title>Rhodococcus cavernicolus sp. nov., isolated from a cave.</title>
        <authorList>
            <person name="Lee S.D."/>
        </authorList>
    </citation>
    <scope>NUCLEOTIDE SEQUENCE [LARGE SCALE GENOMIC DNA]</scope>
    <source>
        <strain evidence="4 5">C1-24</strain>
    </source>
</reference>
<dbReference type="InterPro" id="IPR011335">
    <property type="entry name" value="Restrct_endonuc-II-like"/>
</dbReference>
<sequence>MARQQSYSAAVAQAKRETARAQAAQLRVQAAQRRAQIADDRDRKRLYVDSRLAEVEAMNFDLDTTVQALQQLLQDTLNVDDYLDFAKLKQPLAMPNWNYEHLENPTPTPSPEHFTPPPLTGMAKMFGKAKYELACESGRLAYEEAIDARTHAEHVRLTELHHQQLAHKAAYVAAQKKMAEQHSEVDAFESAFTAGEPAAVVGYFDLVLQASNYPVGFDRIYRLAYVPESRQIVIEYNLPAATIVPAAKAHKYVKTNDNITQTARPAAQIKSPYAPVIAQVTLRTLHELFEADRGRHLDVVVFNGVLHTVNPSTGQHITPCLISVRSTRETFNELNLSQVDPLACLKHLSAGVSKSPAELVPVRPVLEFDMVDPRFVAESDALSIVDQRPNLMELSPNEFEVLIQNLFSKMGLESRQTQASRDGGVDCVAYDPRPIFGGKVVIQAKRYKNTVGVSAVRDLYGTLQNEGASKGILVTTSGYGQASFTFAENKPIELLDGANLLYLLREHTGLEAKIEPPDDWKDPVGDPPTTPSDARA</sequence>
<evidence type="ECO:0000256" key="2">
    <source>
        <dbReference type="SAM" id="MobiDB-lite"/>
    </source>
</evidence>
<keyword evidence="4" id="KW-0540">Nuclease</keyword>
<dbReference type="GO" id="GO:0015666">
    <property type="term" value="F:restriction endodeoxyribonuclease activity"/>
    <property type="evidence" value="ECO:0007669"/>
    <property type="project" value="TreeGrafter"/>
</dbReference>
<dbReference type="InterPro" id="IPR007560">
    <property type="entry name" value="Restrct_endonuc_IV_Mrr"/>
</dbReference>
<dbReference type="InterPro" id="IPR052906">
    <property type="entry name" value="Type_IV_Methyl-Rstrct_Enzyme"/>
</dbReference>
<feature type="region of interest" description="Disordered" evidence="2">
    <location>
        <begin position="513"/>
        <end position="536"/>
    </location>
</feature>
<keyword evidence="4" id="KW-0255">Endonuclease</keyword>
<dbReference type="RefSeq" id="WP_149429669.1">
    <property type="nucleotide sequence ID" value="NZ_VLNY01000003.1"/>
</dbReference>
<evidence type="ECO:0000313" key="4">
    <source>
        <dbReference type="EMBL" id="KAA0023325.1"/>
    </source>
</evidence>
<dbReference type="Proteomes" id="UP000322244">
    <property type="component" value="Unassembled WGS sequence"/>
</dbReference>
<dbReference type="GO" id="GO:0009307">
    <property type="term" value="P:DNA restriction-modification system"/>
    <property type="evidence" value="ECO:0007669"/>
    <property type="project" value="InterPro"/>
</dbReference>
<gene>
    <name evidence="4" type="ORF">FOY51_07870</name>
</gene>
<dbReference type="InterPro" id="IPR011856">
    <property type="entry name" value="tRNA_endonuc-like_dom_sf"/>
</dbReference>
<feature type="compositionally biased region" description="Basic and acidic residues" evidence="2">
    <location>
        <begin position="513"/>
        <end position="524"/>
    </location>
</feature>
<dbReference type="Gene3D" id="3.40.1350.10">
    <property type="match status" value="1"/>
</dbReference>
<proteinExistence type="predicted"/>
<keyword evidence="1" id="KW-0175">Coiled coil</keyword>
<dbReference type="AlphaFoldDB" id="A0A5A7SFN0"/>
<comment type="caution">
    <text evidence="4">The sequence shown here is derived from an EMBL/GenBank/DDBJ whole genome shotgun (WGS) entry which is preliminary data.</text>
</comment>
<organism evidence="4 5">
    <name type="scientific">Antrihabitans cavernicola</name>
    <dbReference type="NCBI Taxonomy" id="2495913"/>
    <lineage>
        <taxon>Bacteria</taxon>
        <taxon>Bacillati</taxon>
        <taxon>Actinomycetota</taxon>
        <taxon>Actinomycetes</taxon>
        <taxon>Mycobacteriales</taxon>
        <taxon>Nocardiaceae</taxon>
        <taxon>Antrihabitans</taxon>
    </lineage>
</organism>
<protein>
    <submittedName>
        <fullName evidence="4">Restriction endonuclease</fullName>
    </submittedName>
</protein>
<dbReference type="SUPFAM" id="SSF52980">
    <property type="entry name" value="Restriction endonuclease-like"/>
    <property type="match status" value="1"/>
</dbReference>
<dbReference type="Pfam" id="PF04471">
    <property type="entry name" value="Mrr_cat"/>
    <property type="match status" value="1"/>
</dbReference>
<evidence type="ECO:0000256" key="1">
    <source>
        <dbReference type="SAM" id="Coils"/>
    </source>
</evidence>
<dbReference type="EMBL" id="VLNY01000003">
    <property type="protein sequence ID" value="KAA0023325.1"/>
    <property type="molecule type" value="Genomic_DNA"/>
</dbReference>
<dbReference type="GO" id="GO:0003677">
    <property type="term" value="F:DNA binding"/>
    <property type="evidence" value="ECO:0007669"/>
    <property type="project" value="InterPro"/>
</dbReference>